<dbReference type="EMBL" id="JASJOS010000012">
    <property type="protein sequence ID" value="MDJ1483746.1"/>
    <property type="molecule type" value="Genomic_DNA"/>
</dbReference>
<name>A0AAE3QUW5_9BACT</name>
<dbReference type="AlphaFoldDB" id="A0AAE3QUW5"/>
<protein>
    <submittedName>
        <fullName evidence="2">DUF2262 domain-containing protein</fullName>
    </submittedName>
</protein>
<evidence type="ECO:0000259" key="1">
    <source>
        <dbReference type="Pfam" id="PF10020"/>
    </source>
</evidence>
<dbReference type="Proteomes" id="UP001241110">
    <property type="component" value="Unassembled WGS sequence"/>
</dbReference>
<reference evidence="2" key="1">
    <citation type="submission" date="2023-05" db="EMBL/GenBank/DDBJ databases">
        <authorList>
            <person name="Zhang X."/>
        </authorList>
    </citation>
    <scope>NUCLEOTIDE SEQUENCE</scope>
    <source>
        <strain evidence="2">YF14B1</strain>
    </source>
</reference>
<organism evidence="2 3">
    <name type="scientific">Xanthocytophaga flava</name>
    <dbReference type="NCBI Taxonomy" id="3048013"/>
    <lineage>
        <taxon>Bacteria</taxon>
        <taxon>Pseudomonadati</taxon>
        <taxon>Bacteroidota</taxon>
        <taxon>Cytophagia</taxon>
        <taxon>Cytophagales</taxon>
        <taxon>Rhodocytophagaceae</taxon>
        <taxon>Xanthocytophaga</taxon>
    </lineage>
</organism>
<feature type="domain" description="DUF2262" evidence="1">
    <location>
        <begin position="3"/>
        <end position="135"/>
    </location>
</feature>
<evidence type="ECO:0000313" key="3">
    <source>
        <dbReference type="Proteomes" id="UP001241110"/>
    </source>
</evidence>
<gene>
    <name evidence="2" type="ORF">QNI16_24820</name>
</gene>
<evidence type="ECO:0000313" key="2">
    <source>
        <dbReference type="EMBL" id="MDJ1483746.1"/>
    </source>
</evidence>
<dbReference type="InterPro" id="IPR019260">
    <property type="entry name" value="DUF2262"/>
</dbReference>
<dbReference type="RefSeq" id="WP_313984068.1">
    <property type="nucleotide sequence ID" value="NZ_JASJOS010000012.1"/>
</dbReference>
<comment type="caution">
    <text evidence="2">The sequence shown here is derived from an EMBL/GenBank/DDBJ whole genome shotgun (WGS) entry which is preliminary data.</text>
</comment>
<accession>A0AAE3QUW5</accession>
<dbReference type="Pfam" id="PF10020">
    <property type="entry name" value="DUF2262"/>
    <property type="match status" value="1"/>
</dbReference>
<sequence length="138" mass="16368">MSLQEYTLNQQLGSYEKNALIFSNQVRIAFDEQETALFDLEEYTLQIEQRLDWVKSNKELLDAELFALYPGYLEDEDDWEENPISEQEFVNRIQIDGINFFQDLSFQIFYNDGDTFWGHSIIIEVNENCDIDQTTIWG</sequence>
<proteinExistence type="predicted"/>